<dbReference type="HAMAP" id="MF_00973">
    <property type="entry name" value="Gluconeogen_factor"/>
    <property type="match status" value="1"/>
</dbReference>
<dbReference type="PANTHER" id="PTHR30135">
    <property type="entry name" value="UNCHARACTERIZED PROTEIN YVCK-RELATED"/>
    <property type="match status" value="1"/>
</dbReference>
<gene>
    <name evidence="3" type="ORF">J0B03_08310</name>
</gene>
<dbReference type="AlphaFoldDB" id="A0A974XDH3"/>
<dbReference type="InterPro" id="IPR038136">
    <property type="entry name" value="CofD-like_dom_sf"/>
</dbReference>
<keyword evidence="4" id="KW-1185">Reference proteome</keyword>
<keyword evidence="1 2" id="KW-0963">Cytoplasm</keyword>
<dbReference type="GO" id="GO:0043743">
    <property type="term" value="F:LPPG:FO 2-phospho-L-lactate transferase activity"/>
    <property type="evidence" value="ECO:0007669"/>
    <property type="project" value="InterPro"/>
</dbReference>
<dbReference type="InterPro" id="IPR010119">
    <property type="entry name" value="Gluconeogen_factor"/>
</dbReference>
<dbReference type="CDD" id="cd07187">
    <property type="entry name" value="YvcK_like"/>
    <property type="match status" value="1"/>
</dbReference>
<comment type="subcellular location">
    <subcellularLocation>
        <location evidence="2">Cytoplasm</location>
    </subcellularLocation>
</comment>
<dbReference type="InterPro" id="IPR002882">
    <property type="entry name" value="CofD"/>
</dbReference>
<proteinExistence type="inferred from homology"/>
<dbReference type="GO" id="GO:0005737">
    <property type="term" value="C:cytoplasm"/>
    <property type="evidence" value="ECO:0007669"/>
    <property type="project" value="UniProtKB-SubCell"/>
</dbReference>
<dbReference type="KEGG" id="alka:J0B03_08310"/>
<dbReference type="RefSeq" id="WP_207299156.1">
    <property type="nucleotide sequence ID" value="NZ_CP071444.1"/>
</dbReference>
<name>A0A974XDH3_9FIRM</name>
<dbReference type="Gene3D" id="3.40.50.10680">
    <property type="entry name" value="CofD-like domains"/>
    <property type="match status" value="1"/>
</dbReference>
<reference evidence="3" key="1">
    <citation type="submission" date="2021-03" db="EMBL/GenBank/DDBJ databases">
        <title>Alkalibacter marinus sp. nov., isolated from tidal flat sediment.</title>
        <authorList>
            <person name="Namirimu T."/>
            <person name="Yang J.-A."/>
            <person name="Yang S.-H."/>
            <person name="Kim Y.-J."/>
            <person name="Kwon K.K."/>
        </authorList>
    </citation>
    <scope>NUCLEOTIDE SEQUENCE</scope>
    <source>
        <strain evidence="3">ES005</strain>
    </source>
</reference>
<evidence type="ECO:0000313" key="4">
    <source>
        <dbReference type="Proteomes" id="UP000663499"/>
    </source>
</evidence>
<accession>A0A974XDH3</accession>
<protein>
    <recommendedName>
        <fullName evidence="2">Putative gluconeogenesis factor</fullName>
    </recommendedName>
</protein>
<dbReference type="SUPFAM" id="SSF142338">
    <property type="entry name" value="CofD-like"/>
    <property type="match status" value="1"/>
</dbReference>
<dbReference type="PANTHER" id="PTHR30135:SF3">
    <property type="entry name" value="GLUCONEOGENESIS FACTOR-RELATED"/>
    <property type="match status" value="1"/>
</dbReference>
<evidence type="ECO:0000313" key="3">
    <source>
        <dbReference type="EMBL" id="QSX07814.1"/>
    </source>
</evidence>
<evidence type="ECO:0000256" key="1">
    <source>
        <dbReference type="ARBA" id="ARBA00022490"/>
    </source>
</evidence>
<dbReference type="Pfam" id="PF01933">
    <property type="entry name" value="CofD"/>
    <property type="match status" value="1"/>
</dbReference>
<sequence>MVGKKRTLKKHDKRVVVVGGGTGSSVILRGLKLFTENITAIVTVADDGGGSGVLREDLGMLPPGDIRSCILALADDEGIMQQLLNYRFEEGMLKGQSFGNLFLAAMNGISGNFMEAVKNASDVMAIKGTVLPISLDQITLRATFQNGETVNGESIIPARAIERKTKIKEVSIDPADAKPLPEAIDAIMDAQAIIIGPGSLYTSIIPNLLVEGMKEALLKTKAKRFYISNIMTQPGETEGYDVWDHVQAIAAHMKCDSQEIFDYIVINRGKELGESLEKYQQGGAARVRFLEERFAGMSYELIKDDFSEIKSQYIRHNAYKVAEAILEKV</sequence>
<dbReference type="EMBL" id="CP071444">
    <property type="protein sequence ID" value="QSX07814.1"/>
    <property type="molecule type" value="Genomic_DNA"/>
</dbReference>
<dbReference type="GO" id="GO:0008360">
    <property type="term" value="P:regulation of cell shape"/>
    <property type="evidence" value="ECO:0007669"/>
    <property type="project" value="UniProtKB-UniRule"/>
</dbReference>
<dbReference type="Proteomes" id="UP000663499">
    <property type="component" value="Chromosome"/>
</dbReference>
<comment type="similarity">
    <text evidence="2">Belongs to the gluconeogenesis factor family.</text>
</comment>
<comment type="function">
    <text evidence="2">Required for morphogenesis under gluconeogenic growth conditions.</text>
</comment>
<dbReference type="NCBIfam" id="TIGR01826">
    <property type="entry name" value="CofD_related"/>
    <property type="match status" value="1"/>
</dbReference>
<evidence type="ECO:0000256" key="2">
    <source>
        <dbReference type="HAMAP-Rule" id="MF_00973"/>
    </source>
</evidence>
<organism evidence="3 4">
    <name type="scientific">Alkalibacter rhizosphaerae</name>
    <dbReference type="NCBI Taxonomy" id="2815577"/>
    <lineage>
        <taxon>Bacteria</taxon>
        <taxon>Bacillati</taxon>
        <taxon>Bacillota</taxon>
        <taxon>Clostridia</taxon>
        <taxon>Eubacteriales</taxon>
        <taxon>Eubacteriaceae</taxon>
        <taxon>Alkalibacter</taxon>
    </lineage>
</organism>